<dbReference type="PROSITE" id="PS00108">
    <property type="entry name" value="PROTEIN_KINASE_ST"/>
    <property type="match status" value="1"/>
</dbReference>
<keyword evidence="4 11" id="KW-0547">Nucleotide-binding</keyword>
<dbReference type="InterPro" id="IPR016135">
    <property type="entry name" value="UBQ-conjugating_enzyme/RWD"/>
</dbReference>
<evidence type="ECO:0000256" key="14">
    <source>
        <dbReference type="SAM" id="MobiDB-lite"/>
    </source>
</evidence>
<dbReference type="PANTHER" id="PTHR11042:SF136">
    <property type="entry name" value="EIF-2-ALPHA KINASE GCN2"/>
    <property type="match status" value="1"/>
</dbReference>
<dbReference type="FunFam" id="3.10.110.10:FF:000057">
    <property type="entry name" value="eukaryotic translation initiation factor 2-alpha kinase 4"/>
    <property type="match status" value="1"/>
</dbReference>
<evidence type="ECO:0000256" key="5">
    <source>
        <dbReference type="ARBA" id="ARBA00022777"/>
    </source>
</evidence>
<dbReference type="GO" id="GO:0000077">
    <property type="term" value="P:DNA damage checkpoint signaling"/>
    <property type="evidence" value="ECO:0007669"/>
    <property type="project" value="InterPro"/>
</dbReference>
<dbReference type="Proteomes" id="UP000821853">
    <property type="component" value="Chromosome 1"/>
</dbReference>
<dbReference type="SUPFAM" id="SSF55681">
    <property type="entry name" value="Class II aaRS and biotin synthetases"/>
    <property type="match status" value="1"/>
</dbReference>
<feature type="binding site" evidence="11">
    <location>
        <begin position="495"/>
        <end position="503"/>
    </location>
    <ligand>
        <name>ATP</name>
        <dbReference type="ChEBI" id="CHEBI:30616"/>
    </ligand>
</feature>
<dbReference type="Gene3D" id="3.10.110.10">
    <property type="entry name" value="Ubiquitin Conjugating Enzyme"/>
    <property type="match status" value="1"/>
</dbReference>
<dbReference type="PROSITE" id="PS50011">
    <property type="entry name" value="PROTEIN_KINASE_DOM"/>
    <property type="match status" value="2"/>
</dbReference>
<dbReference type="GO" id="GO:0004694">
    <property type="term" value="F:eukaryotic translation initiation factor 2alpha kinase activity"/>
    <property type="evidence" value="ECO:0007669"/>
    <property type="project" value="InterPro"/>
</dbReference>
<gene>
    <name evidence="17" type="ORF">HPB48_014314</name>
</gene>
<feature type="compositionally biased region" description="Polar residues" evidence="14">
    <location>
        <begin position="572"/>
        <end position="584"/>
    </location>
</feature>
<dbReference type="PROSITE" id="PS50908">
    <property type="entry name" value="RWD"/>
    <property type="match status" value="1"/>
</dbReference>
<dbReference type="CDD" id="cd23823">
    <property type="entry name" value="RWD_GCN2"/>
    <property type="match status" value="1"/>
</dbReference>
<dbReference type="InterPro" id="IPR000719">
    <property type="entry name" value="Prot_kinase_dom"/>
</dbReference>
<comment type="similarity">
    <text evidence="7">Belongs to the protein kinase superfamily. Ser/Thr protein kinase family. GCN2 subfamily.</text>
</comment>
<dbReference type="SUPFAM" id="SSF56112">
    <property type="entry name" value="Protein kinase-like (PK-like)"/>
    <property type="match status" value="2"/>
</dbReference>
<feature type="domain" description="Protein kinase" evidence="15">
    <location>
        <begin position="489"/>
        <end position="843"/>
    </location>
</feature>
<dbReference type="SUPFAM" id="SSF54495">
    <property type="entry name" value="UBC-like"/>
    <property type="match status" value="1"/>
</dbReference>
<dbReference type="FunFam" id="3.30.200.20:FF:000856">
    <property type="entry name" value="Kinase, putative"/>
    <property type="match status" value="1"/>
</dbReference>
<dbReference type="PANTHER" id="PTHR11042">
    <property type="entry name" value="EUKARYOTIC TRANSLATION INITIATION FACTOR 2-ALPHA KINASE EIF2-ALPHA KINASE -RELATED"/>
    <property type="match status" value="1"/>
</dbReference>
<evidence type="ECO:0000256" key="13">
    <source>
        <dbReference type="SAM" id="Coils"/>
    </source>
</evidence>
<evidence type="ECO:0000256" key="7">
    <source>
        <dbReference type="ARBA" id="ARBA00037982"/>
    </source>
</evidence>
<dbReference type="Pfam" id="PF05773">
    <property type="entry name" value="RWD"/>
    <property type="match status" value="1"/>
</dbReference>
<dbReference type="InterPro" id="IPR016255">
    <property type="entry name" value="Gcn2"/>
</dbReference>
<name>A0A9J6FKB4_HAELO</name>
<dbReference type="EMBL" id="JABSTR010000001">
    <property type="protein sequence ID" value="KAH9362904.1"/>
    <property type="molecule type" value="Genomic_DNA"/>
</dbReference>
<evidence type="ECO:0000313" key="18">
    <source>
        <dbReference type="Proteomes" id="UP000821853"/>
    </source>
</evidence>
<dbReference type="CDD" id="cd14046">
    <property type="entry name" value="STKc_EIF2AK4_GCN2_rpt2"/>
    <property type="match status" value="1"/>
</dbReference>
<evidence type="ECO:0000256" key="6">
    <source>
        <dbReference type="ARBA" id="ARBA00022840"/>
    </source>
</evidence>
<feature type="region of interest" description="Disordered" evidence="14">
    <location>
        <begin position="572"/>
        <end position="605"/>
    </location>
</feature>
<keyword evidence="18" id="KW-1185">Reference proteome</keyword>
<evidence type="ECO:0000259" key="15">
    <source>
        <dbReference type="PROSITE" id="PS50011"/>
    </source>
</evidence>
<dbReference type="PROSITE" id="PS00107">
    <property type="entry name" value="PROTEIN_KINASE_ATP"/>
    <property type="match status" value="1"/>
</dbReference>
<proteinExistence type="inferred from homology"/>
<dbReference type="Gene3D" id="3.30.930.10">
    <property type="entry name" value="Bira Bifunctional Protein, Domain 2"/>
    <property type="match status" value="1"/>
</dbReference>
<evidence type="ECO:0000256" key="4">
    <source>
        <dbReference type="ARBA" id="ARBA00022741"/>
    </source>
</evidence>
<dbReference type="EC" id="2.7.11.1" evidence="1"/>
<keyword evidence="13" id="KW-0175">Coiled coil</keyword>
<dbReference type="Pfam" id="PF00069">
    <property type="entry name" value="Pkinase"/>
    <property type="match status" value="3"/>
</dbReference>
<evidence type="ECO:0000259" key="16">
    <source>
        <dbReference type="PROSITE" id="PS50908"/>
    </source>
</evidence>
<dbReference type="InterPro" id="IPR006575">
    <property type="entry name" value="RWD_dom"/>
</dbReference>
<dbReference type="PIRSF" id="PIRSF000660">
    <property type="entry name" value="Ser/Thr_PK_GCN2"/>
    <property type="match status" value="1"/>
</dbReference>
<dbReference type="Gene3D" id="1.10.510.10">
    <property type="entry name" value="Transferase(Phosphotransferase) domain 1"/>
    <property type="match status" value="2"/>
</dbReference>
<evidence type="ECO:0000256" key="9">
    <source>
        <dbReference type="ARBA" id="ARBA00048679"/>
    </source>
</evidence>
<evidence type="ECO:0000313" key="17">
    <source>
        <dbReference type="EMBL" id="KAH9362904.1"/>
    </source>
</evidence>
<dbReference type="VEuPathDB" id="VectorBase:HLOH_045206"/>
<dbReference type="SMART" id="SM00220">
    <property type="entry name" value="S_TKc"/>
    <property type="match status" value="2"/>
</dbReference>
<evidence type="ECO:0000256" key="12">
    <source>
        <dbReference type="PROSITE-ProRule" id="PRU10141"/>
    </source>
</evidence>
<comment type="catalytic activity">
    <reaction evidence="9">
        <text>L-seryl-[protein] + ATP = O-phospho-L-seryl-[protein] + ADP + H(+)</text>
        <dbReference type="Rhea" id="RHEA:17989"/>
        <dbReference type="Rhea" id="RHEA-COMP:9863"/>
        <dbReference type="Rhea" id="RHEA-COMP:11604"/>
        <dbReference type="ChEBI" id="CHEBI:15378"/>
        <dbReference type="ChEBI" id="CHEBI:29999"/>
        <dbReference type="ChEBI" id="CHEBI:30616"/>
        <dbReference type="ChEBI" id="CHEBI:83421"/>
        <dbReference type="ChEBI" id="CHEBI:456216"/>
        <dbReference type="EC" id="2.7.11.1"/>
    </reaction>
</comment>
<evidence type="ECO:0000256" key="3">
    <source>
        <dbReference type="ARBA" id="ARBA00022679"/>
    </source>
</evidence>
<protein>
    <recommendedName>
        <fullName evidence="1">non-specific serine/threonine protein kinase</fullName>
        <ecNumber evidence="1">2.7.11.1</ecNumber>
    </recommendedName>
</protein>
<dbReference type="InterPro" id="IPR008271">
    <property type="entry name" value="Ser/Thr_kinase_AS"/>
</dbReference>
<evidence type="ECO:0000256" key="2">
    <source>
        <dbReference type="ARBA" id="ARBA00022527"/>
    </source>
</evidence>
<evidence type="ECO:0000256" key="10">
    <source>
        <dbReference type="PIRSR" id="PIRSR000660-1"/>
    </source>
</evidence>
<dbReference type="GO" id="GO:0005737">
    <property type="term" value="C:cytoplasm"/>
    <property type="evidence" value="ECO:0007669"/>
    <property type="project" value="TreeGrafter"/>
</dbReference>
<dbReference type="Pfam" id="PF13393">
    <property type="entry name" value="tRNA-synt_His"/>
    <property type="match status" value="1"/>
</dbReference>
<feature type="domain" description="RWD" evidence="16">
    <location>
        <begin position="12"/>
        <end position="125"/>
    </location>
</feature>
<feature type="domain" description="Protein kinase" evidence="15">
    <location>
        <begin position="225"/>
        <end position="452"/>
    </location>
</feature>
<dbReference type="Gene3D" id="3.30.200.20">
    <property type="entry name" value="Phosphorylase Kinase, domain 1"/>
    <property type="match status" value="1"/>
</dbReference>
<dbReference type="InterPro" id="IPR041715">
    <property type="entry name" value="HisRS-like_core"/>
</dbReference>
<comment type="catalytic activity">
    <reaction evidence="8">
        <text>L-threonyl-[protein] + ATP = O-phospho-L-threonyl-[protein] + ADP + H(+)</text>
        <dbReference type="Rhea" id="RHEA:46608"/>
        <dbReference type="Rhea" id="RHEA-COMP:11060"/>
        <dbReference type="Rhea" id="RHEA-COMP:11605"/>
        <dbReference type="ChEBI" id="CHEBI:15378"/>
        <dbReference type="ChEBI" id="CHEBI:30013"/>
        <dbReference type="ChEBI" id="CHEBI:30616"/>
        <dbReference type="ChEBI" id="CHEBI:61977"/>
        <dbReference type="ChEBI" id="CHEBI:456216"/>
        <dbReference type="EC" id="2.7.11.1"/>
    </reaction>
</comment>
<keyword evidence="5" id="KW-0418">Kinase</keyword>
<comment type="caution">
    <text evidence="17">The sequence shown here is derived from an EMBL/GenBank/DDBJ whole genome shotgun (WGS) entry which is preliminary data.</text>
</comment>
<evidence type="ECO:0000256" key="1">
    <source>
        <dbReference type="ARBA" id="ARBA00012513"/>
    </source>
</evidence>
<dbReference type="InterPro" id="IPR017441">
    <property type="entry name" value="Protein_kinase_ATP_BS"/>
</dbReference>
<dbReference type="SMART" id="SM00591">
    <property type="entry name" value="RWD"/>
    <property type="match status" value="1"/>
</dbReference>
<dbReference type="OrthoDB" id="6430822at2759"/>
<keyword evidence="2" id="KW-0723">Serine/threonine-protein kinase</keyword>
<keyword evidence="6 11" id="KW-0067">ATP-binding</keyword>
<organism evidence="17 18">
    <name type="scientific">Haemaphysalis longicornis</name>
    <name type="common">Bush tick</name>
    <dbReference type="NCBI Taxonomy" id="44386"/>
    <lineage>
        <taxon>Eukaryota</taxon>
        <taxon>Metazoa</taxon>
        <taxon>Ecdysozoa</taxon>
        <taxon>Arthropoda</taxon>
        <taxon>Chelicerata</taxon>
        <taxon>Arachnida</taxon>
        <taxon>Acari</taxon>
        <taxon>Parasitiformes</taxon>
        <taxon>Ixodida</taxon>
        <taxon>Ixodoidea</taxon>
        <taxon>Ixodidae</taxon>
        <taxon>Haemaphysalinae</taxon>
        <taxon>Haemaphysalis</taxon>
    </lineage>
</organism>
<evidence type="ECO:0000256" key="11">
    <source>
        <dbReference type="PIRSR" id="PIRSR000660-2"/>
    </source>
</evidence>
<dbReference type="InterPro" id="IPR011009">
    <property type="entry name" value="Kinase-like_dom_sf"/>
</dbReference>
<feature type="active site" description="Proton acceptor" evidence="10">
    <location>
        <position position="692"/>
    </location>
</feature>
<dbReference type="GO" id="GO:0005524">
    <property type="term" value="F:ATP binding"/>
    <property type="evidence" value="ECO:0007669"/>
    <property type="project" value="UniProtKB-UniRule"/>
</dbReference>
<keyword evidence="3" id="KW-0808">Transferase</keyword>
<dbReference type="InterPro" id="IPR045864">
    <property type="entry name" value="aa-tRNA-synth_II/BPL/LPL"/>
</dbReference>
<dbReference type="GO" id="GO:0005634">
    <property type="term" value="C:nucleus"/>
    <property type="evidence" value="ECO:0007669"/>
    <property type="project" value="TreeGrafter"/>
</dbReference>
<accession>A0A9J6FKB4</accession>
<feature type="coiled-coil region" evidence="13">
    <location>
        <begin position="134"/>
        <end position="187"/>
    </location>
</feature>
<dbReference type="InterPro" id="IPR050339">
    <property type="entry name" value="CC_SR_Kinase"/>
</dbReference>
<sequence>MEEEDLKERQENEVKVLQSMFLDDVRDLRKHDKWKTWRPPELLLTLRPQQSMGPFEAHVQVDLHVRCGSQYPNDVPYVDVCNQKGLSNQVLVQLRKDLQELKKQLVGEVMVLELAQHVQWFLRQHNAPERGSFYDEMLKNKERQEAEKAWEQQQQIDQQRLEDEKQREAFEREILRHREEMKVEARRRRTISKVVTAADCKERGQCCPYKPEKLSFQSKMTEHTVQKGSCLGHSERGHVTFGGFDSATGELVCVVQWTLKTDYHVATIEQELQTLTRLKHANLVHYIGSLYIPETHVFYILQEFVKGCPLSSFIAQGIPVDLALLRNYTVGILQALHYLHCNSVVHKDLKESSIFVDNSGVIKVADFSIPRKIADLCLPTCYDLGPMSKSKKKNDILQLGKVLLSLLRGEHAASTDIPSNLSLDARDFLERCLAPQEQDRWSCEQLLSHPFLLGKGPSMETEPLNDEGPDESETCALSTAGHSRLQGEFEVLRWLGRGGFGDVFKVRNKLDRCVYAIKRIQLNPSSKVLNRKIMREVKLLSRLNHENVVRYYNSWIEVTTLEQVPEALASSGVSTESAKGNSHDWSMPGDNAEEDSSSSDNMFGGAFGQSSSSDNVVFEGSGEAESVMSEEPVTVIQTRQFMFIQMEFCEKSTLRTAIDNGLHREPSRMWRLFREVIEGLAHIHQQGMIHRDLKPVNIFLDSSDHVKIGDFGLATTALLSRAETSEAPEHADQPTSGSLTGRVGTTLYTAPELFVSTGGRVIYSQKVDIYSLGIILFEMCWPAPSTAMERVKLLANLRLPSVSLPSEAGELLTSQQTSVIRWLLHHDPSQRPSAAELLSSPQLPPPHLQEAQATEVLNHTVSNPQSKAYKHLINSLFQQEASAVQDYAYDVDMRKGNLSPQAALLLRHVRTSLERVLLKHGALPLVIPTLLPKCLGSEEDDSKVYFMDHGGLIVSLPHNMRVPFARYVARRSDAVSLRRYTIEKVYRSRKVFGCHPRELHECALDVVGPNHQSALTYCAEVLCVGSEVVAEFPQLQARCYSIRMGHTGLLQSLFLHCGVPESKWPQVFAVLRTVQTSSKVQLQQELDALNLGDQAVALITQFYEVEDNFSKVSSMYRFVVRQKGPAAALARQALHDLEAVLQLCSAVALQLPVVIVPCLVCDERMYSGIVFEIACQSRRKIRRQGRDLLAVGGRYDKLVASFAVAGAKRDLAAVGISFSVERIVQALAEDGEVQPLVQCVLGVGEMSPSLRDQELALMGRLWNMDVSALMAPQDGVDEAYSFCKENFVPHLALLKESEPGYLRLRSLEKDRFTEKRLSVSELCEFFDKTAPTEQPKQEFNSSSATLRIVFCVAEKVTTSNKRRYESQIVAQLAPLTQGFLGKVSLLDVVAVELTGDVLRSAVALLVVEADVRSYESSVTALVEKHPRCKKQLLLLTEKIYSLVFEIKRTIVVLYALQDNTYKVVVVPSRA</sequence>
<reference evidence="17 18" key="1">
    <citation type="journal article" date="2020" name="Cell">
        <title>Large-Scale Comparative Analyses of Tick Genomes Elucidate Their Genetic Diversity and Vector Capacities.</title>
        <authorList>
            <consortium name="Tick Genome and Microbiome Consortium (TIGMIC)"/>
            <person name="Jia N."/>
            <person name="Wang J."/>
            <person name="Shi W."/>
            <person name="Du L."/>
            <person name="Sun Y."/>
            <person name="Zhan W."/>
            <person name="Jiang J.F."/>
            <person name="Wang Q."/>
            <person name="Zhang B."/>
            <person name="Ji P."/>
            <person name="Bell-Sakyi L."/>
            <person name="Cui X.M."/>
            <person name="Yuan T.T."/>
            <person name="Jiang B.G."/>
            <person name="Yang W.F."/>
            <person name="Lam T.T."/>
            <person name="Chang Q.C."/>
            <person name="Ding S.J."/>
            <person name="Wang X.J."/>
            <person name="Zhu J.G."/>
            <person name="Ruan X.D."/>
            <person name="Zhao L."/>
            <person name="Wei J.T."/>
            <person name="Ye R.Z."/>
            <person name="Que T.C."/>
            <person name="Du C.H."/>
            <person name="Zhou Y.H."/>
            <person name="Cheng J.X."/>
            <person name="Dai P.F."/>
            <person name="Guo W.B."/>
            <person name="Han X.H."/>
            <person name="Huang E.J."/>
            <person name="Li L.F."/>
            <person name="Wei W."/>
            <person name="Gao Y.C."/>
            <person name="Liu J.Z."/>
            <person name="Shao H.Z."/>
            <person name="Wang X."/>
            <person name="Wang C.C."/>
            <person name="Yang T.C."/>
            <person name="Huo Q.B."/>
            <person name="Li W."/>
            <person name="Chen H.Y."/>
            <person name="Chen S.E."/>
            <person name="Zhou L.G."/>
            <person name="Ni X.B."/>
            <person name="Tian J.H."/>
            <person name="Sheng Y."/>
            <person name="Liu T."/>
            <person name="Pan Y.S."/>
            <person name="Xia L.Y."/>
            <person name="Li J."/>
            <person name="Zhao F."/>
            <person name="Cao W.C."/>
        </authorList>
    </citation>
    <scope>NUCLEOTIDE SEQUENCE [LARGE SCALE GENOMIC DNA]</scope>
    <source>
        <strain evidence="17">HaeL-2018</strain>
    </source>
</reference>
<dbReference type="OMA" id="FEDIAWD"/>
<evidence type="ECO:0000256" key="8">
    <source>
        <dbReference type="ARBA" id="ARBA00047899"/>
    </source>
</evidence>
<feature type="binding site" evidence="11 12">
    <location>
        <position position="518"/>
    </location>
    <ligand>
        <name>ATP</name>
        <dbReference type="ChEBI" id="CHEBI:30616"/>
    </ligand>
</feature>